<dbReference type="AlphaFoldDB" id="V4Q4A7"/>
<evidence type="ECO:0000313" key="1">
    <source>
        <dbReference type="EMBL" id="ESQ92645.1"/>
    </source>
</evidence>
<comment type="caution">
    <text evidence="1">The sequence shown here is derived from an EMBL/GenBank/DDBJ whole genome shotgun (WGS) entry which is preliminary data.</text>
</comment>
<proteinExistence type="predicted"/>
<evidence type="ECO:0000313" key="2">
    <source>
        <dbReference type="Proteomes" id="UP000017837"/>
    </source>
</evidence>
<sequence length="46" mass="5102">MKLKSNALMTASLTGVLQPPYTTDVFPLSWNSCGTRLTFGVTYMMQ</sequence>
<dbReference type="PATRIC" id="fig|1121022.4.peg.1491"/>
<gene>
    <name evidence="1" type="ORF">ABENE_07445</name>
</gene>
<reference evidence="1 2" key="1">
    <citation type="journal article" date="2014" name="Nature">
        <title>Sequential evolution of bacterial morphology by co-option of a developmental regulator.</title>
        <authorList>
            <person name="Jiang C."/>
            <person name="Brown P.J."/>
            <person name="Ducret A."/>
            <person name="Brun Y.V."/>
        </authorList>
    </citation>
    <scope>NUCLEOTIDE SEQUENCE [LARGE SCALE GENOMIC DNA]</scope>
    <source>
        <strain evidence="1 2">DSM 16100</strain>
    </source>
</reference>
<accession>V4Q4A7</accession>
<name>V4Q4A7_9CAUL</name>
<dbReference type="Proteomes" id="UP000017837">
    <property type="component" value="Unassembled WGS sequence"/>
</dbReference>
<dbReference type="EMBL" id="AWGB01000011">
    <property type="protein sequence ID" value="ESQ92645.1"/>
    <property type="molecule type" value="Genomic_DNA"/>
</dbReference>
<protein>
    <submittedName>
        <fullName evidence="1">Uncharacterized protein</fullName>
    </submittedName>
</protein>
<dbReference type="RefSeq" id="WP_023447296.1">
    <property type="nucleotide sequence ID" value="NZ_AQWM01000015.1"/>
</dbReference>
<keyword evidence="2" id="KW-1185">Reference proteome</keyword>
<organism evidence="1 2">
    <name type="scientific">Asticcacaulis benevestitus DSM 16100 = ATCC BAA-896</name>
    <dbReference type="NCBI Taxonomy" id="1121022"/>
    <lineage>
        <taxon>Bacteria</taxon>
        <taxon>Pseudomonadati</taxon>
        <taxon>Pseudomonadota</taxon>
        <taxon>Alphaproteobacteria</taxon>
        <taxon>Caulobacterales</taxon>
        <taxon>Caulobacteraceae</taxon>
        <taxon>Asticcacaulis</taxon>
    </lineage>
</organism>